<reference evidence="2 3" key="1">
    <citation type="submission" date="2020-05" db="EMBL/GenBank/DDBJ databases">
        <title>Complete genome sequence of Gemmatimonas greenlandica TET16.</title>
        <authorList>
            <person name="Zeng Y."/>
        </authorList>
    </citation>
    <scope>NUCLEOTIDE SEQUENCE [LARGE SCALE GENOMIC DNA]</scope>
    <source>
        <strain evidence="2 3">TET16</strain>
    </source>
</reference>
<dbReference type="KEGG" id="ggr:HKW67_19175"/>
<organism evidence="2 3">
    <name type="scientific">Gemmatimonas groenlandica</name>
    <dbReference type="NCBI Taxonomy" id="2732249"/>
    <lineage>
        <taxon>Bacteria</taxon>
        <taxon>Pseudomonadati</taxon>
        <taxon>Gemmatimonadota</taxon>
        <taxon>Gemmatimonadia</taxon>
        <taxon>Gemmatimonadales</taxon>
        <taxon>Gemmatimonadaceae</taxon>
        <taxon>Gemmatimonas</taxon>
    </lineage>
</organism>
<dbReference type="AlphaFoldDB" id="A0A6M4IRT7"/>
<dbReference type="Proteomes" id="UP000500938">
    <property type="component" value="Chromosome"/>
</dbReference>
<proteinExistence type="predicted"/>
<dbReference type="RefSeq" id="WP_171226917.1">
    <property type="nucleotide sequence ID" value="NZ_CP053085.1"/>
</dbReference>
<protein>
    <submittedName>
        <fullName evidence="2">Uncharacterized protein</fullName>
    </submittedName>
</protein>
<keyword evidence="1" id="KW-0732">Signal</keyword>
<gene>
    <name evidence="2" type="ORF">HKW67_19175</name>
</gene>
<evidence type="ECO:0000256" key="1">
    <source>
        <dbReference type="SAM" id="SignalP"/>
    </source>
</evidence>
<dbReference type="PROSITE" id="PS51257">
    <property type="entry name" value="PROKAR_LIPOPROTEIN"/>
    <property type="match status" value="1"/>
</dbReference>
<evidence type="ECO:0000313" key="3">
    <source>
        <dbReference type="Proteomes" id="UP000500938"/>
    </source>
</evidence>
<name>A0A6M4IRT7_9BACT</name>
<sequence length="239" mass="25186">MNRAFRFATPALAALAALTLAACGEAPSTAPEQTVEMDATNAAFVPRIVATVNLVVRETPSGNMIGNTTVAFTSGSRGTPVNIVDNSTADADKRSGYFQVTLTKSTIYEATVIAGPSKYDRTEATKQIGSSASTVNMGTQYLPVNPLFTINVKRATTGALLGGATYTVGWADGTAPWMQRTDNVDDMSGIVGVITFYGRSARNHQICEITAPTGYLIPSPSCKLAYATWGKTASVDFVH</sequence>
<accession>A0A6M4IRT7</accession>
<dbReference type="EMBL" id="CP053085">
    <property type="protein sequence ID" value="QJR37483.1"/>
    <property type="molecule type" value="Genomic_DNA"/>
</dbReference>
<keyword evidence="3" id="KW-1185">Reference proteome</keyword>
<feature type="signal peptide" evidence="1">
    <location>
        <begin position="1"/>
        <end position="21"/>
    </location>
</feature>
<evidence type="ECO:0000313" key="2">
    <source>
        <dbReference type="EMBL" id="QJR37483.1"/>
    </source>
</evidence>
<feature type="chain" id="PRO_5026967462" evidence="1">
    <location>
        <begin position="22"/>
        <end position="239"/>
    </location>
</feature>